<sequence length="570" mass="59887">MSADETQPIDRPPVAAVPEQPGERAAAPGAPAGSGEPGETASEEPGRPTSGGVPGKRGLPWVLTWTVAGSLVPGLGLVAAGRRKTGAAVLGAVAVVLAAIAIWLLTGDILKRGISFAVDPQRLLYLAIAVVVAGLLWAVVVVVTGVLLRREAALGRGQGIAAWVLVAVMVGLVAAPTYAITDYSLVQRDLVTSVFNSDDQNDADAEDAKPQTVAADPWAGTDRINVLLIGSDAGDNREGIRPDTLIVASIQPSSGNTVLFSLPRNLERVPFKKGSPGAEAWPDGYYCADESCLLNAVWTWAEGESNSSYSRFRNPGLKATEDAVSGVLGLEIDTYVMLNLDGFKDFIDAVGGVTLDVHERLPIGGDSEHPWETIGYLEVGDNQKMDGWHALWFARSRWSTSDYDRMRRQRCVIAAVTEQTNPVTVARHFPSIARTLKANMSTGIPLSDLEAWVELATRIQGGTVTSLPFTDDVVASRANPDYDLIRRQVNKALRDSERDAARASATATPSATASASPSASASASASASVSPSASPTPKAEVTKRAGAKGDVKPSAEATDSSDAQDVSEVC</sequence>
<feature type="domain" description="Cell envelope-related transcriptional attenuator" evidence="4">
    <location>
        <begin position="241"/>
        <end position="419"/>
    </location>
</feature>
<gene>
    <name evidence="5" type="ORF">J2S57_006148</name>
</gene>
<evidence type="ECO:0000256" key="2">
    <source>
        <dbReference type="SAM" id="MobiDB-lite"/>
    </source>
</evidence>
<dbReference type="PANTHER" id="PTHR33392:SF6">
    <property type="entry name" value="POLYISOPRENYL-TEICHOIC ACID--PEPTIDOGLYCAN TEICHOIC ACID TRANSFERASE TAGU"/>
    <property type="match status" value="1"/>
</dbReference>
<feature type="transmembrane region" description="Helical" evidence="3">
    <location>
        <begin position="87"/>
        <end position="105"/>
    </location>
</feature>
<accession>A0ABT9PDC7</accession>
<evidence type="ECO:0000256" key="3">
    <source>
        <dbReference type="SAM" id="Phobius"/>
    </source>
</evidence>
<keyword evidence="3" id="KW-1133">Transmembrane helix</keyword>
<dbReference type="EMBL" id="JAUSQZ010000001">
    <property type="protein sequence ID" value="MDP9830399.1"/>
    <property type="molecule type" value="Genomic_DNA"/>
</dbReference>
<dbReference type="Proteomes" id="UP001235712">
    <property type="component" value="Unassembled WGS sequence"/>
</dbReference>
<feature type="transmembrane region" description="Helical" evidence="3">
    <location>
        <begin position="160"/>
        <end position="180"/>
    </location>
</feature>
<proteinExistence type="inferred from homology"/>
<evidence type="ECO:0000313" key="5">
    <source>
        <dbReference type="EMBL" id="MDP9830399.1"/>
    </source>
</evidence>
<name>A0ABT9PDC7_9ACTN</name>
<keyword evidence="6" id="KW-1185">Reference proteome</keyword>
<evidence type="ECO:0000259" key="4">
    <source>
        <dbReference type="Pfam" id="PF03816"/>
    </source>
</evidence>
<protein>
    <submittedName>
        <fullName evidence="5">LCP family protein required for cell wall assembly</fullName>
    </submittedName>
</protein>
<feature type="region of interest" description="Disordered" evidence="2">
    <location>
        <begin position="493"/>
        <end position="570"/>
    </location>
</feature>
<dbReference type="PANTHER" id="PTHR33392">
    <property type="entry name" value="POLYISOPRENYL-TEICHOIC ACID--PEPTIDOGLYCAN TEICHOIC ACID TRANSFERASE TAGU"/>
    <property type="match status" value="1"/>
</dbReference>
<feature type="compositionally biased region" description="Basic and acidic residues" evidence="2">
    <location>
        <begin position="540"/>
        <end position="553"/>
    </location>
</feature>
<dbReference type="Gene3D" id="3.40.630.190">
    <property type="entry name" value="LCP protein"/>
    <property type="match status" value="1"/>
</dbReference>
<comment type="similarity">
    <text evidence="1">Belongs to the LytR/CpsA/Psr (LCP) family.</text>
</comment>
<dbReference type="NCBIfam" id="TIGR00350">
    <property type="entry name" value="lytR_cpsA_psr"/>
    <property type="match status" value="1"/>
</dbReference>
<keyword evidence="3" id="KW-0472">Membrane</keyword>
<feature type="transmembrane region" description="Helical" evidence="3">
    <location>
        <begin position="125"/>
        <end position="148"/>
    </location>
</feature>
<dbReference type="RefSeq" id="WP_307249471.1">
    <property type="nucleotide sequence ID" value="NZ_JAUSQZ010000001.1"/>
</dbReference>
<evidence type="ECO:0000313" key="6">
    <source>
        <dbReference type="Proteomes" id="UP001235712"/>
    </source>
</evidence>
<feature type="region of interest" description="Disordered" evidence="2">
    <location>
        <begin position="1"/>
        <end position="55"/>
    </location>
</feature>
<feature type="compositionally biased region" description="Low complexity" evidence="2">
    <location>
        <begin position="502"/>
        <end position="537"/>
    </location>
</feature>
<evidence type="ECO:0000256" key="1">
    <source>
        <dbReference type="ARBA" id="ARBA00006068"/>
    </source>
</evidence>
<comment type="caution">
    <text evidence="5">The sequence shown here is derived from an EMBL/GenBank/DDBJ whole genome shotgun (WGS) entry which is preliminary data.</text>
</comment>
<feature type="compositionally biased region" description="Low complexity" evidence="2">
    <location>
        <begin position="18"/>
        <end position="39"/>
    </location>
</feature>
<dbReference type="InterPro" id="IPR050922">
    <property type="entry name" value="LytR/CpsA/Psr_CW_biosynth"/>
</dbReference>
<keyword evidence="3" id="KW-0812">Transmembrane</keyword>
<organism evidence="5 6">
    <name type="scientific">Kineosporia succinea</name>
    <dbReference type="NCBI Taxonomy" id="84632"/>
    <lineage>
        <taxon>Bacteria</taxon>
        <taxon>Bacillati</taxon>
        <taxon>Actinomycetota</taxon>
        <taxon>Actinomycetes</taxon>
        <taxon>Kineosporiales</taxon>
        <taxon>Kineosporiaceae</taxon>
        <taxon>Kineosporia</taxon>
    </lineage>
</organism>
<feature type="transmembrane region" description="Helical" evidence="3">
    <location>
        <begin position="58"/>
        <end position="80"/>
    </location>
</feature>
<dbReference type="Pfam" id="PF03816">
    <property type="entry name" value="LytR_cpsA_psr"/>
    <property type="match status" value="1"/>
</dbReference>
<reference evidence="5 6" key="1">
    <citation type="submission" date="2023-07" db="EMBL/GenBank/DDBJ databases">
        <title>Sequencing the genomes of 1000 actinobacteria strains.</title>
        <authorList>
            <person name="Klenk H.-P."/>
        </authorList>
    </citation>
    <scope>NUCLEOTIDE SEQUENCE [LARGE SCALE GENOMIC DNA]</scope>
    <source>
        <strain evidence="5 6">DSM 44388</strain>
    </source>
</reference>
<dbReference type="InterPro" id="IPR004474">
    <property type="entry name" value="LytR_CpsA_psr"/>
</dbReference>